<gene>
    <name evidence="1" type="ORF">B5F11_00215</name>
</gene>
<evidence type="ECO:0000313" key="2">
    <source>
        <dbReference type="Proteomes" id="UP000196386"/>
    </source>
</evidence>
<proteinExistence type="predicted"/>
<organism evidence="1 2">
    <name type="scientific">Anaerotruncus colihominis</name>
    <dbReference type="NCBI Taxonomy" id="169435"/>
    <lineage>
        <taxon>Bacteria</taxon>
        <taxon>Bacillati</taxon>
        <taxon>Bacillota</taxon>
        <taxon>Clostridia</taxon>
        <taxon>Eubacteriales</taxon>
        <taxon>Oscillospiraceae</taxon>
        <taxon>Anaerotruncus</taxon>
    </lineage>
</organism>
<name>A0A1Y4N659_9FIRM</name>
<evidence type="ECO:0000313" key="1">
    <source>
        <dbReference type="EMBL" id="OUP71351.1"/>
    </source>
</evidence>
<reference evidence="2" key="1">
    <citation type="submission" date="2017-04" db="EMBL/GenBank/DDBJ databases">
        <title>Function of individual gut microbiota members based on whole genome sequencing of pure cultures obtained from chicken caecum.</title>
        <authorList>
            <person name="Medvecky M."/>
            <person name="Cejkova D."/>
            <person name="Polansky O."/>
            <person name="Karasova D."/>
            <person name="Kubasova T."/>
            <person name="Cizek A."/>
            <person name="Rychlik I."/>
        </authorList>
    </citation>
    <scope>NUCLEOTIDE SEQUENCE [LARGE SCALE GENOMIC DNA]</scope>
    <source>
        <strain evidence="2">An175</strain>
    </source>
</reference>
<sequence>MYIETFWKMQTSFVLKCGQFFGQIGRIYIFQSEDGIILRRNRQRYQVNKFSQFLWLCLWINLSNNRGAIFIRN</sequence>
<comment type="caution">
    <text evidence="1">The sequence shown here is derived from an EMBL/GenBank/DDBJ whole genome shotgun (WGS) entry which is preliminary data.</text>
</comment>
<accession>A0A1Y4N659</accession>
<dbReference type="AlphaFoldDB" id="A0A1Y4N659"/>
<dbReference type="Proteomes" id="UP000196386">
    <property type="component" value="Unassembled WGS sequence"/>
</dbReference>
<dbReference type="EMBL" id="NFKP01000001">
    <property type="protein sequence ID" value="OUP71351.1"/>
    <property type="molecule type" value="Genomic_DNA"/>
</dbReference>
<protein>
    <submittedName>
        <fullName evidence="1">Uncharacterized protein</fullName>
    </submittedName>
</protein>